<evidence type="ECO:0000256" key="8">
    <source>
        <dbReference type="RuleBase" id="RU280814"/>
    </source>
</evidence>
<feature type="domain" description="Anoctamin transmembrane" evidence="10">
    <location>
        <begin position="539"/>
        <end position="770"/>
    </location>
</feature>
<evidence type="ECO:0000256" key="3">
    <source>
        <dbReference type="ARBA" id="ARBA00022475"/>
    </source>
</evidence>
<dbReference type="InterPro" id="IPR049452">
    <property type="entry name" value="Anoctamin_TM"/>
</dbReference>
<feature type="transmembrane region" description="Helical" evidence="8">
    <location>
        <begin position="699"/>
        <end position="723"/>
    </location>
</feature>
<dbReference type="GO" id="GO:0005886">
    <property type="term" value="C:plasma membrane"/>
    <property type="evidence" value="ECO:0007669"/>
    <property type="project" value="UniProtKB-SubCell"/>
</dbReference>
<evidence type="ECO:0000256" key="7">
    <source>
        <dbReference type="ARBA" id="ARBA00023180"/>
    </source>
</evidence>
<proteinExistence type="inferred from homology"/>
<dbReference type="Pfam" id="PF16178">
    <property type="entry name" value="Anoct_dimer"/>
    <property type="match status" value="1"/>
</dbReference>
<feature type="transmembrane region" description="Helical" evidence="8">
    <location>
        <begin position="652"/>
        <end position="673"/>
    </location>
</feature>
<comment type="subcellular location">
    <subcellularLocation>
        <location evidence="1">Cell membrane</location>
        <topology evidence="1">Multi-pass membrane protein</topology>
    </subcellularLocation>
    <subcellularLocation>
        <location evidence="8">Membrane</location>
        <topology evidence="8">Multi-pass membrane protein</topology>
    </subcellularLocation>
</comment>
<dbReference type="Proteomes" id="UP001519460">
    <property type="component" value="Unassembled WGS sequence"/>
</dbReference>
<dbReference type="EMBL" id="JACVVK020000133">
    <property type="protein sequence ID" value="KAK7489895.1"/>
    <property type="molecule type" value="Genomic_DNA"/>
</dbReference>
<dbReference type="PANTHER" id="PTHR12308">
    <property type="entry name" value="ANOCTAMIN"/>
    <property type="match status" value="1"/>
</dbReference>
<comment type="similarity">
    <text evidence="2 8">Belongs to the anoctamin family.</text>
</comment>
<feature type="region of interest" description="Disordered" evidence="9">
    <location>
        <begin position="791"/>
        <end position="835"/>
    </location>
</feature>
<feature type="transmembrane region" description="Helical" evidence="8">
    <location>
        <begin position="369"/>
        <end position="388"/>
    </location>
</feature>
<keyword evidence="13" id="KW-1185">Reference proteome</keyword>
<feature type="transmembrane region" description="Helical" evidence="8">
    <location>
        <begin position="735"/>
        <end position="756"/>
    </location>
</feature>
<evidence type="ECO:0000313" key="13">
    <source>
        <dbReference type="Proteomes" id="UP001519460"/>
    </source>
</evidence>
<evidence type="ECO:0000259" key="10">
    <source>
        <dbReference type="Pfam" id="PF04547"/>
    </source>
</evidence>
<gene>
    <name evidence="12" type="ORF">BaRGS_00018917</name>
</gene>
<sequence length="959" mass="111513">MSDSDRVAILGDKDPSKGFGFRDAALTAQAHSRIRKHHRNRMHRKRLSGFERRYSKLALEQELVVEKKRIDFVLVHEARTSDDVDDKEEKEKLKIHEQERAKFVTILQREGFTVQFSTIGKYVYSKLHCPFKRLCREAERVKFEMPLKDCPHLESVKKSAFTKFIERHFETDDEEDFISTAFHMNKIEKFAGHEDPNTFFRPAVRSFLTHHILLNFNIDELDKEEKPGDEKREENKNPQSKKGLRYMLLEKHYTDSFVMHEESALSSVRGDNFLTTDDEDRSVVPRSDARKELDETWTKPFKFQPMWKIRNYFGERIAFYFAWSGMLISTLWIPTIFGLCIFFYGLYERLVDSFKDLFGDFKASFDNDVTPYFGLVICVWGTVFLELWKRKNAELAYEWDVDQFESNEPDRPQFKGTHPKKDPVTDEWVWFYPLKRQVMKFSFSGSVLLMMIMVVLISVVSIIVYRVVIDIDYCPTMEPAECLMATTVMSSILNAVSILLLGRVYAWLARKLTKWENHRTQTQFDDRFSISFLSDKYSDTCEGSCMTQLSFQVLVLMVAKPFPKFFKDIILVWIKKFMRKHPNCCPCLRKLPCFAQTNQVGTGEDVEAGAKGGGKDKRHKEHLQFLQHERLKPRLGDFTLDEYMEKIIQYGFLMLFATSFPLAPLLALVTNMFDVRVDAKRLLWWYRRPIAFVAQDIGMWFQILLFVNFCGVVSNAFIIAFTSSWGAKYSTTGKLIIVIGFEHIVFLLKYIVAYMIPDVPAHVQLSIRREKYQIQQKLEDTQHKNTDYSTLFPKELPHDIPEEDEDGDGGVGGFGSTHNSPSRKKAPKQERVKNTQMLYKFNNSKPAEDGDVRRRRTDEQAGYVPYMGLETRESLLKPSGDLWYCSNSGSDNSTKELNPSAESRSAVPLAYDLSSLRTYDKVSTSDVKPQGKQLWSEMDELETSMSSTTRVHSPHYPKA</sequence>
<keyword evidence="5 8" id="KW-1133">Transmembrane helix</keyword>
<reference evidence="12 13" key="1">
    <citation type="journal article" date="2023" name="Sci. Data">
        <title>Genome assembly of the Korean intertidal mud-creeper Batillaria attramentaria.</title>
        <authorList>
            <person name="Patra A.K."/>
            <person name="Ho P.T."/>
            <person name="Jun S."/>
            <person name="Lee S.J."/>
            <person name="Kim Y."/>
            <person name="Won Y.J."/>
        </authorList>
    </citation>
    <scope>NUCLEOTIDE SEQUENCE [LARGE SCALE GENOMIC DNA]</scope>
    <source>
        <strain evidence="12">Wonlab-2016</strain>
    </source>
</reference>
<feature type="domain" description="Anoctamin transmembrane" evidence="10">
    <location>
        <begin position="309"/>
        <end position="530"/>
    </location>
</feature>
<keyword evidence="3" id="KW-1003">Cell membrane</keyword>
<feature type="transmembrane region" description="Helical" evidence="8">
    <location>
        <begin position="445"/>
        <end position="468"/>
    </location>
</feature>
<name>A0ABD0KSW3_9CAEN</name>
<accession>A0ABD0KSW3</accession>
<keyword evidence="4 8" id="KW-0812">Transmembrane</keyword>
<feature type="region of interest" description="Disordered" evidence="9">
    <location>
        <begin position="920"/>
        <end position="959"/>
    </location>
</feature>
<protein>
    <recommendedName>
        <fullName evidence="8">Anoctamin</fullName>
    </recommendedName>
</protein>
<dbReference type="AlphaFoldDB" id="A0ABD0KSW3"/>
<organism evidence="12 13">
    <name type="scientific">Batillaria attramentaria</name>
    <dbReference type="NCBI Taxonomy" id="370345"/>
    <lineage>
        <taxon>Eukaryota</taxon>
        <taxon>Metazoa</taxon>
        <taxon>Spiralia</taxon>
        <taxon>Lophotrochozoa</taxon>
        <taxon>Mollusca</taxon>
        <taxon>Gastropoda</taxon>
        <taxon>Caenogastropoda</taxon>
        <taxon>Sorbeoconcha</taxon>
        <taxon>Cerithioidea</taxon>
        <taxon>Batillariidae</taxon>
        <taxon>Batillaria</taxon>
    </lineage>
</organism>
<evidence type="ECO:0000256" key="1">
    <source>
        <dbReference type="ARBA" id="ARBA00004651"/>
    </source>
</evidence>
<feature type="transmembrane region" description="Helical" evidence="8">
    <location>
        <begin position="488"/>
        <end position="509"/>
    </location>
</feature>
<evidence type="ECO:0000256" key="6">
    <source>
        <dbReference type="ARBA" id="ARBA00023136"/>
    </source>
</evidence>
<evidence type="ECO:0000259" key="11">
    <source>
        <dbReference type="Pfam" id="PF16178"/>
    </source>
</evidence>
<comment type="caution">
    <text evidence="8">Lacks conserved residue(s) required for the propagation of feature annotation.</text>
</comment>
<dbReference type="InterPro" id="IPR032394">
    <property type="entry name" value="Anoct_dimer"/>
</dbReference>
<feature type="non-terminal residue" evidence="12">
    <location>
        <position position="959"/>
    </location>
</feature>
<dbReference type="InterPro" id="IPR007632">
    <property type="entry name" value="Anoctamin"/>
</dbReference>
<evidence type="ECO:0000313" key="12">
    <source>
        <dbReference type="EMBL" id="KAK7489895.1"/>
    </source>
</evidence>
<dbReference type="PANTHER" id="PTHR12308:SF73">
    <property type="entry name" value="ANOCTAMIN"/>
    <property type="match status" value="1"/>
</dbReference>
<keyword evidence="6 8" id="KW-0472">Membrane</keyword>
<dbReference type="Pfam" id="PF04547">
    <property type="entry name" value="Anoctamin"/>
    <property type="match status" value="2"/>
</dbReference>
<keyword evidence="7" id="KW-0325">Glycoprotein</keyword>
<comment type="caution">
    <text evidence="12">The sequence shown here is derived from an EMBL/GenBank/DDBJ whole genome shotgun (WGS) entry which is preliminary data.</text>
</comment>
<evidence type="ECO:0000256" key="5">
    <source>
        <dbReference type="ARBA" id="ARBA00022989"/>
    </source>
</evidence>
<feature type="domain" description="Anoctamin dimerisation" evidence="11">
    <location>
        <begin position="67"/>
        <end position="305"/>
    </location>
</feature>
<feature type="transmembrane region" description="Helical" evidence="8">
    <location>
        <begin position="317"/>
        <end position="347"/>
    </location>
</feature>
<evidence type="ECO:0000256" key="4">
    <source>
        <dbReference type="ARBA" id="ARBA00022692"/>
    </source>
</evidence>
<evidence type="ECO:0000256" key="2">
    <source>
        <dbReference type="ARBA" id="ARBA00009671"/>
    </source>
</evidence>
<evidence type="ECO:0000256" key="9">
    <source>
        <dbReference type="SAM" id="MobiDB-lite"/>
    </source>
</evidence>